<organism evidence="9 10">
    <name type="scientific">Neorhizobium galegae bv. orientalis str. HAMBI 540</name>
    <dbReference type="NCBI Taxonomy" id="1028800"/>
    <lineage>
        <taxon>Bacteria</taxon>
        <taxon>Pseudomonadati</taxon>
        <taxon>Pseudomonadota</taxon>
        <taxon>Alphaproteobacteria</taxon>
        <taxon>Hyphomicrobiales</taxon>
        <taxon>Rhizobiaceae</taxon>
        <taxon>Rhizobium/Agrobacterium group</taxon>
        <taxon>Neorhizobium</taxon>
    </lineage>
</organism>
<evidence type="ECO:0000256" key="1">
    <source>
        <dbReference type="ARBA" id="ARBA00022670"/>
    </source>
</evidence>
<evidence type="ECO:0000256" key="2">
    <source>
        <dbReference type="ARBA" id="ARBA00022723"/>
    </source>
</evidence>
<evidence type="ECO:0000313" key="9">
    <source>
        <dbReference type="EMBL" id="CDN47711.1"/>
    </source>
</evidence>
<dbReference type="KEGG" id="ngg:RG540_CH15350"/>
<comment type="similarity">
    <text evidence="6">Belongs to the UPF0758 family.</text>
</comment>
<dbReference type="PANTHER" id="PTHR30471">
    <property type="entry name" value="DNA REPAIR PROTEIN RADC"/>
    <property type="match status" value="1"/>
</dbReference>
<accession>A0A068SPK8</accession>
<keyword evidence="2" id="KW-0479">Metal-binding</keyword>
<keyword evidence="3" id="KW-0378">Hydrolase</keyword>
<reference evidence="10" key="1">
    <citation type="journal article" date="2014" name="BMC Genomics">
        <title>Genome sequencing of two Neorhizobium galegae strains reveals a noeT gene responsible for the unusual acetylation of the nodulation factors.</title>
        <authorList>
            <person name="Osterman J."/>
            <person name="Marsh J."/>
            <person name="Laine P.K."/>
            <person name="Zeng Z."/>
            <person name="Alatalo E."/>
            <person name="Sullivan J.T."/>
            <person name="Young J.P."/>
            <person name="Thomas-Oates J."/>
            <person name="Paulin L."/>
            <person name="Lindstrom K."/>
        </authorList>
    </citation>
    <scope>NUCLEOTIDE SEQUENCE [LARGE SCALE GENOMIC DNA]</scope>
    <source>
        <strain evidence="10">HAMBI 540</strain>
    </source>
</reference>
<dbReference type="InterPro" id="IPR025657">
    <property type="entry name" value="RadC_JAB"/>
</dbReference>
<evidence type="ECO:0000259" key="8">
    <source>
        <dbReference type="PROSITE" id="PS50249"/>
    </source>
</evidence>
<evidence type="ECO:0000256" key="5">
    <source>
        <dbReference type="ARBA" id="ARBA00023049"/>
    </source>
</evidence>
<evidence type="ECO:0000313" key="10">
    <source>
        <dbReference type="Proteomes" id="UP000028181"/>
    </source>
</evidence>
<name>A0A068SPK8_NEOGA</name>
<dbReference type="PATRIC" id="fig|1028800.3.peg.1546"/>
<dbReference type="RefSeq" id="WP_038586259.1">
    <property type="nucleotide sequence ID" value="NZ_HG938353.1"/>
</dbReference>
<dbReference type="InterPro" id="IPR020891">
    <property type="entry name" value="UPF0758_CS"/>
</dbReference>
<keyword evidence="1" id="KW-0645">Protease</keyword>
<dbReference type="GO" id="GO:0046872">
    <property type="term" value="F:metal ion binding"/>
    <property type="evidence" value="ECO:0007669"/>
    <property type="project" value="UniProtKB-KW"/>
</dbReference>
<feature type="domain" description="MPN" evidence="8">
    <location>
        <begin position="145"/>
        <end position="267"/>
    </location>
</feature>
<dbReference type="eggNOG" id="COG2003">
    <property type="taxonomic scope" value="Bacteria"/>
</dbReference>
<dbReference type="EMBL" id="HG938353">
    <property type="protein sequence ID" value="CDN47711.1"/>
    <property type="molecule type" value="Genomic_DNA"/>
</dbReference>
<keyword evidence="4" id="KW-0862">Zinc</keyword>
<dbReference type="PANTHER" id="PTHR30471:SF3">
    <property type="entry name" value="UPF0758 PROTEIN YEES-RELATED"/>
    <property type="match status" value="1"/>
</dbReference>
<sequence>MANRSAPPPDEQASFVEDERGFFAEQLTKPKAIKKPALAEDDEPAAHYHGHRERLKTKYREHGDTGLADYEILELLLFRSIPRRDTKPLAKALIARFGTLAGVLGAPLGLLQEIKGVGEAVALDLKLVATVGQRMLKSELRGKQVLSSWSSVIDYCHAVMAYEPREQFRILFLDKRNALIADEVQGHGTVDHTPVYPREVVRRALELSATAIILVHNHPSGDPTPSRADIDMTKTIVDTAKPLGITVHDHIIIGKDGHVSLKGLRLI</sequence>
<dbReference type="SUPFAM" id="SSF102712">
    <property type="entry name" value="JAB1/MPN domain"/>
    <property type="match status" value="1"/>
</dbReference>
<dbReference type="AlphaFoldDB" id="A0A068SPK8"/>
<dbReference type="OrthoDB" id="9804482at2"/>
<feature type="region of interest" description="Disordered" evidence="7">
    <location>
        <begin position="33"/>
        <end position="53"/>
    </location>
</feature>
<dbReference type="Gene3D" id="3.40.140.10">
    <property type="entry name" value="Cytidine Deaminase, domain 2"/>
    <property type="match status" value="1"/>
</dbReference>
<keyword evidence="5" id="KW-0482">Metalloprotease</keyword>
<dbReference type="HOGENOM" id="CLU_073529_0_0_5"/>
<dbReference type="PROSITE" id="PS50249">
    <property type="entry name" value="MPN"/>
    <property type="match status" value="1"/>
</dbReference>
<evidence type="ECO:0000256" key="7">
    <source>
        <dbReference type="SAM" id="MobiDB-lite"/>
    </source>
</evidence>
<dbReference type="GeneID" id="24255689"/>
<dbReference type="PROSITE" id="PS01302">
    <property type="entry name" value="UPF0758"/>
    <property type="match status" value="1"/>
</dbReference>
<dbReference type="CDD" id="cd08071">
    <property type="entry name" value="MPN_DUF2466"/>
    <property type="match status" value="1"/>
</dbReference>
<dbReference type="Pfam" id="PF04002">
    <property type="entry name" value="RadC"/>
    <property type="match status" value="1"/>
</dbReference>
<keyword evidence="10" id="KW-1185">Reference proteome</keyword>
<dbReference type="Proteomes" id="UP000028181">
    <property type="component" value="Chromosome I"/>
</dbReference>
<dbReference type="NCBIfam" id="NF000642">
    <property type="entry name" value="PRK00024.1"/>
    <property type="match status" value="1"/>
</dbReference>
<evidence type="ECO:0000256" key="3">
    <source>
        <dbReference type="ARBA" id="ARBA00022801"/>
    </source>
</evidence>
<dbReference type="GO" id="GO:0008237">
    <property type="term" value="F:metallopeptidase activity"/>
    <property type="evidence" value="ECO:0007669"/>
    <property type="project" value="UniProtKB-KW"/>
</dbReference>
<dbReference type="GO" id="GO:0006508">
    <property type="term" value="P:proteolysis"/>
    <property type="evidence" value="ECO:0007669"/>
    <property type="project" value="UniProtKB-KW"/>
</dbReference>
<dbReference type="InterPro" id="IPR037518">
    <property type="entry name" value="MPN"/>
</dbReference>
<dbReference type="NCBIfam" id="TIGR00608">
    <property type="entry name" value="radc"/>
    <property type="match status" value="1"/>
</dbReference>
<protein>
    <submittedName>
        <fullName evidence="9">DNA repair protein RadC</fullName>
    </submittedName>
</protein>
<dbReference type="InterPro" id="IPR001405">
    <property type="entry name" value="UPF0758"/>
</dbReference>
<evidence type="ECO:0000256" key="6">
    <source>
        <dbReference type="RuleBase" id="RU003797"/>
    </source>
</evidence>
<evidence type="ECO:0000256" key="4">
    <source>
        <dbReference type="ARBA" id="ARBA00022833"/>
    </source>
</evidence>
<dbReference type="SUPFAM" id="SSF47781">
    <property type="entry name" value="RuvA domain 2-like"/>
    <property type="match status" value="1"/>
</dbReference>
<gene>
    <name evidence="9" type="primary">radC</name>
    <name evidence="9" type="ORF">RG540_CH15350</name>
</gene>
<dbReference type="InterPro" id="IPR010994">
    <property type="entry name" value="RuvA_2-like"/>
</dbReference>
<proteinExistence type="inferred from homology"/>